<dbReference type="PANTHER" id="PTHR43737">
    <property type="entry name" value="BLL7424 PROTEIN"/>
    <property type="match status" value="1"/>
</dbReference>
<organism evidence="1 2">
    <name type="scientific">Stieleria maiorica</name>
    <dbReference type="NCBI Taxonomy" id="2795974"/>
    <lineage>
        <taxon>Bacteria</taxon>
        <taxon>Pseudomonadati</taxon>
        <taxon>Planctomycetota</taxon>
        <taxon>Planctomycetia</taxon>
        <taxon>Pirellulales</taxon>
        <taxon>Pirellulaceae</taxon>
        <taxon>Stieleria</taxon>
    </lineage>
</organism>
<dbReference type="KEGG" id="smam:Mal15_45790"/>
<protein>
    <recommendedName>
        <fullName evidence="3">DUF1501 domain-containing protein</fullName>
    </recommendedName>
</protein>
<gene>
    <name evidence="1" type="ORF">Mal15_45790</name>
</gene>
<reference evidence="1 2" key="1">
    <citation type="submission" date="2019-02" db="EMBL/GenBank/DDBJ databases">
        <title>Planctomycetal bacteria perform biofilm scaping via a novel small molecule.</title>
        <authorList>
            <person name="Jeske O."/>
            <person name="Boedeker C."/>
            <person name="Wiegand S."/>
            <person name="Breitling P."/>
            <person name="Kallscheuer N."/>
            <person name="Jogler M."/>
            <person name="Rohde M."/>
            <person name="Petersen J."/>
            <person name="Medema M.H."/>
            <person name="Surup F."/>
            <person name="Jogler C."/>
        </authorList>
    </citation>
    <scope>NUCLEOTIDE SEQUENCE [LARGE SCALE GENOMIC DNA]</scope>
    <source>
        <strain evidence="1 2">Mal15</strain>
    </source>
</reference>
<dbReference type="Proteomes" id="UP000321353">
    <property type="component" value="Chromosome"/>
</dbReference>
<evidence type="ECO:0008006" key="3">
    <source>
        <dbReference type="Google" id="ProtNLM"/>
    </source>
</evidence>
<dbReference type="RefSeq" id="WP_147869737.1">
    <property type="nucleotide sequence ID" value="NZ_CP036264.1"/>
</dbReference>
<dbReference type="AlphaFoldDB" id="A0A5B9MHB2"/>
<dbReference type="PANTHER" id="PTHR43737:SF1">
    <property type="entry name" value="DUF1501 DOMAIN-CONTAINING PROTEIN"/>
    <property type="match status" value="1"/>
</dbReference>
<evidence type="ECO:0000313" key="2">
    <source>
        <dbReference type="Proteomes" id="UP000321353"/>
    </source>
</evidence>
<accession>A0A5B9MHB2</accession>
<name>A0A5B9MHB2_9BACT</name>
<keyword evidence="2" id="KW-1185">Reference proteome</keyword>
<proteinExistence type="predicted"/>
<dbReference type="InterPro" id="IPR010869">
    <property type="entry name" value="DUF1501"/>
</dbReference>
<dbReference type="Pfam" id="PF07394">
    <property type="entry name" value="DUF1501"/>
    <property type="match status" value="1"/>
</dbReference>
<sequence length="506" mass="53438">MTLPRNESVFNSRRALLQAAGGCGLMTNTSLMATLLNLQATKSLMAAETNPTGYKAIVCLFLLGGNDSYNMLAPYDGTATSGEYGNYVSVRGGIHDPENNPGGLALDQSTLVPILGPDSRNFGLHPGMASQAYDDPQPDPLPDPSTTGVAGLYNTGKLSFVANVGSLVEPTTRAQYNARAGLPLGLFSHADLQRHWQTGFPQSRSQITGWGGRMADLLQSTNSNPTVSMNISVNGMNLFQTGSDVIPYAIGTGGATKVNGYAGSLGRQDRMNSRAINNILDQTYNDLIAKSFAETNRNSAEAALQFNDATDAVTIDTPFANENPSNQLKMVAKVIGARQALGQTRQIFFVTNGGWDNHSGLIGAQQTNLAEVSRAIRSFYDATVELGIQNDVALFTASDFARTLGSNGQGSDHAWGGNQIVAGGSVDGGKLFGKYPTDLLNPVDSFAGSLNLGRGRLIPTTSVDEFAADLAMWFGVGNNQDLVDVIPNIRSFFSAGSTAGPLGLFV</sequence>
<dbReference type="EMBL" id="CP036264">
    <property type="protein sequence ID" value="QEG00509.1"/>
    <property type="molecule type" value="Genomic_DNA"/>
</dbReference>
<evidence type="ECO:0000313" key="1">
    <source>
        <dbReference type="EMBL" id="QEG00509.1"/>
    </source>
</evidence>